<sequence>MEKLVGQKPDYKFMRPEVSPTSQNNRVALTPHDVWNDGSAPLEVAGLRVPVPMGSRGADVAETILLVKVRLLTLNLSYMVKLQVRVILQTLVAVRQELVH</sequence>
<accession>A0ABR2SR84</accession>
<keyword evidence="3" id="KW-1185">Reference proteome</keyword>
<name>A0ABR2SR84_9ROSI</name>
<organism evidence="2 3">
    <name type="scientific">Hibiscus sabdariffa</name>
    <name type="common">roselle</name>
    <dbReference type="NCBI Taxonomy" id="183260"/>
    <lineage>
        <taxon>Eukaryota</taxon>
        <taxon>Viridiplantae</taxon>
        <taxon>Streptophyta</taxon>
        <taxon>Embryophyta</taxon>
        <taxon>Tracheophyta</taxon>
        <taxon>Spermatophyta</taxon>
        <taxon>Magnoliopsida</taxon>
        <taxon>eudicotyledons</taxon>
        <taxon>Gunneridae</taxon>
        <taxon>Pentapetalae</taxon>
        <taxon>rosids</taxon>
        <taxon>malvids</taxon>
        <taxon>Malvales</taxon>
        <taxon>Malvaceae</taxon>
        <taxon>Malvoideae</taxon>
        <taxon>Hibiscus</taxon>
    </lineage>
</organism>
<dbReference type="Proteomes" id="UP001396334">
    <property type="component" value="Unassembled WGS sequence"/>
</dbReference>
<evidence type="ECO:0000256" key="1">
    <source>
        <dbReference type="SAM" id="MobiDB-lite"/>
    </source>
</evidence>
<feature type="compositionally biased region" description="Basic and acidic residues" evidence="1">
    <location>
        <begin position="1"/>
        <end position="15"/>
    </location>
</feature>
<feature type="region of interest" description="Disordered" evidence="1">
    <location>
        <begin position="1"/>
        <end position="26"/>
    </location>
</feature>
<reference evidence="2 3" key="1">
    <citation type="journal article" date="2024" name="G3 (Bethesda)">
        <title>Genome assembly of Hibiscus sabdariffa L. provides insights into metabolisms of medicinal natural products.</title>
        <authorList>
            <person name="Kim T."/>
        </authorList>
    </citation>
    <scope>NUCLEOTIDE SEQUENCE [LARGE SCALE GENOMIC DNA]</scope>
    <source>
        <strain evidence="2">TK-2024</strain>
        <tissue evidence="2">Old leaves</tissue>
    </source>
</reference>
<protein>
    <submittedName>
        <fullName evidence="2">Uncharacterized protein</fullName>
    </submittedName>
</protein>
<gene>
    <name evidence="2" type="ORF">V6N11_067554</name>
</gene>
<evidence type="ECO:0000313" key="3">
    <source>
        <dbReference type="Proteomes" id="UP001396334"/>
    </source>
</evidence>
<proteinExistence type="predicted"/>
<evidence type="ECO:0000313" key="2">
    <source>
        <dbReference type="EMBL" id="KAK9027731.1"/>
    </source>
</evidence>
<dbReference type="EMBL" id="JBBPBN010000012">
    <property type="protein sequence ID" value="KAK9027731.1"/>
    <property type="molecule type" value="Genomic_DNA"/>
</dbReference>
<comment type="caution">
    <text evidence="2">The sequence shown here is derived from an EMBL/GenBank/DDBJ whole genome shotgun (WGS) entry which is preliminary data.</text>
</comment>